<comment type="caution">
    <text evidence="2">The sequence shown here is derived from an EMBL/GenBank/DDBJ whole genome shotgun (WGS) entry which is preliminary data.</text>
</comment>
<dbReference type="InterPro" id="IPR039246">
    <property type="entry name" value="Flagellar_FlgA"/>
</dbReference>
<reference evidence="2" key="1">
    <citation type="journal article" date="2015" name="Nature">
        <title>Complex archaea that bridge the gap between prokaryotes and eukaryotes.</title>
        <authorList>
            <person name="Spang A."/>
            <person name="Saw J.H."/>
            <person name="Jorgensen S.L."/>
            <person name="Zaremba-Niedzwiedzka K."/>
            <person name="Martijn J."/>
            <person name="Lind A.E."/>
            <person name="van Eijk R."/>
            <person name="Schleper C."/>
            <person name="Guy L."/>
            <person name="Ettema T.J."/>
        </authorList>
    </citation>
    <scope>NUCLEOTIDE SEQUENCE</scope>
</reference>
<dbReference type="Pfam" id="PF13144">
    <property type="entry name" value="ChapFlgA"/>
    <property type="match status" value="1"/>
</dbReference>
<dbReference type="EMBL" id="LAZR01038437">
    <property type="protein sequence ID" value="KKL19570.1"/>
    <property type="molecule type" value="Genomic_DNA"/>
</dbReference>
<evidence type="ECO:0000313" key="2">
    <source>
        <dbReference type="EMBL" id="KKL19570.1"/>
    </source>
</evidence>
<organism evidence="2">
    <name type="scientific">marine sediment metagenome</name>
    <dbReference type="NCBI Taxonomy" id="412755"/>
    <lineage>
        <taxon>unclassified sequences</taxon>
        <taxon>metagenomes</taxon>
        <taxon>ecological metagenomes</taxon>
    </lineage>
</organism>
<dbReference type="PANTHER" id="PTHR36307">
    <property type="entry name" value="FLAGELLA BASAL BODY P-RING FORMATION PROTEIN FLGA"/>
    <property type="match status" value="1"/>
</dbReference>
<feature type="domain" description="Flagella basal body P-ring formation protein FlgA SAF" evidence="1">
    <location>
        <begin position="3"/>
        <end position="123"/>
    </location>
</feature>
<accession>A0A0F9BCW2</accession>
<protein>
    <recommendedName>
        <fullName evidence="1">Flagella basal body P-ring formation protein FlgA SAF domain-containing protein</fullName>
    </recommendedName>
</protein>
<gene>
    <name evidence="2" type="ORF">LCGC14_2464160</name>
</gene>
<dbReference type="CDD" id="cd11614">
    <property type="entry name" value="SAF_CpaB_FlgA_like"/>
    <property type="match status" value="1"/>
</dbReference>
<dbReference type="Gene3D" id="2.30.30.760">
    <property type="match status" value="1"/>
</dbReference>
<sequence length="131" mass="14335">SQRAVATKIIPRGQKILPGNVKIETVIAARPAKADWIPPYGMISRTRLTPGTVLRPGLLRQATSPILVRRNQTVIMKIERAGFTISGLAVALQDGRPGHLIQVRNIDTKRVIAAKVALDGSVEPVFEEKKR</sequence>
<dbReference type="NCBIfam" id="TIGR03170">
    <property type="entry name" value="flgA_cterm"/>
    <property type="match status" value="1"/>
</dbReference>
<evidence type="ECO:0000259" key="1">
    <source>
        <dbReference type="Pfam" id="PF13144"/>
    </source>
</evidence>
<feature type="non-terminal residue" evidence="2">
    <location>
        <position position="1"/>
    </location>
</feature>
<dbReference type="GO" id="GO:0044780">
    <property type="term" value="P:bacterial-type flagellum assembly"/>
    <property type="evidence" value="ECO:0007669"/>
    <property type="project" value="InterPro"/>
</dbReference>
<dbReference type="PANTHER" id="PTHR36307:SF1">
    <property type="entry name" value="FLAGELLA BASAL BODY P-RING FORMATION PROTEIN FLGA"/>
    <property type="match status" value="1"/>
</dbReference>
<dbReference type="AlphaFoldDB" id="A0A0F9BCW2"/>
<dbReference type="InterPro" id="IPR017585">
    <property type="entry name" value="SAF_FlgA"/>
</dbReference>
<name>A0A0F9BCW2_9ZZZZ</name>
<proteinExistence type="predicted"/>